<organism evidence="1">
    <name type="scientific">Eucalyptus grandis</name>
    <name type="common">Flooded gum</name>
    <dbReference type="NCBI Taxonomy" id="71139"/>
    <lineage>
        <taxon>Eukaryota</taxon>
        <taxon>Viridiplantae</taxon>
        <taxon>Streptophyta</taxon>
        <taxon>Embryophyta</taxon>
        <taxon>Tracheophyta</taxon>
        <taxon>Spermatophyta</taxon>
        <taxon>Magnoliopsida</taxon>
        <taxon>eudicotyledons</taxon>
        <taxon>Gunneridae</taxon>
        <taxon>Pentapetalae</taxon>
        <taxon>rosids</taxon>
        <taxon>malvids</taxon>
        <taxon>Myrtales</taxon>
        <taxon>Myrtaceae</taxon>
        <taxon>Myrtoideae</taxon>
        <taxon>Eucalypteae</taxon>
        <taxon>Eucalyptus</taxon>
    </lineage>
</organism>
<dbReference type="Gramene" id="KCW56181">
    <property type="protein sequence ID" value="KCW56181"/>
    <property type="gene ID" value="EUGRSUZ_I01931"/>
</dbReference>
<protein>
    <submittedName>
        <fullName evidence="1">Uncharacterized protein</fullName>
    </submittedName>
</protein>
<evidence type="ECO:0000313" key="1">
    <source>
        <dbReference type="EMBL" id="KCW56181.1"/>
    </source>
</evidence>
<gene>
    <name evidence="1" type="ORF">EUGRSUZ_I01931</name>
</gene>
<sequence>MAMGRKLPLRRACDGFYLPHRHPPSAHGRLRPWPIHPSIVTTAHGRCPCRSGPIWTGVGPLDLISSMATSLARPWLARRRCVRDLDGHGLQAQTTKENSEE</sequence>
<name>A0A059AR59_EUCGR</name>
<reference evidence="1" key="1">
    <citation type="submission" date="2013-07" db="EMBL/GenBank/DDBJ databases">
        <title>The genome of Eucalyptus grandis.</title>
        <authorList>
            <person name="Schmutz J."/>
            <person name="Hayes R."/>
            <person name="Myburg A."/>
            <person name="Tuskan G."/>
            <person name="Grattapaglia D."/>
            <person name="Rokhsar D.S."/>
        </authorList>
    </citation>
    <scope>NUCLEOTIDE SEQUENCE</scope>
    <source>
        <tissue evidence="1">Leaf extractions</tissue>
    </source>
</reference>
<proteinExistence type="predicted"/>
<dbReference type="AlphaFoldDB" id="A0A059AR59"/>
<dbReference type="InParanoid" id="A0A059AR59"/>
<accession>A0A059AR59</accession>
<dbReference type="EMBL" id="KK198761">
    <property type="protein sequence ID" value="KCW56181.1"/>
    <property type="molecule type" value="Genomic_DNA"/>
</dbReference>